<evidence type="ECO:0000256" key="8">
    <source>
        <dbReference type="SAM" id="MobiDB-lite"/>
    </source>
</evidence>
<dbReference type="SUPFAM" id="SSF141523">
    <property type="entry name" value="L,D-transpeptidase catalytic domain-like"/>
    <property type="match status" value="1"/>
</dbReference>
<keyword evidence="2" id="KW-0808">Transferase</keyword>
<feature type="region of interest" description="Disordered" evidence="8">
    <location>
        <begin position="412"/>
        <end position="436"/>
    </location>
</feature>
<evidence type="ECO:0000256" key="7">
    <source>
        <dbReference type="PROSITE-ProRule" id="PRU01373"/>
    </source>
</evidence>
<dbReference type="PROSITE" id="PS52029">
    <property type="entry name" value="LD_TPASE"/>
    <property type="match status" value="1"/>
</dbReference>
<keyword evidence="3 7" id="KW-0133">Cell shape</keyword>
<keyword evidence="11" id="KW-1185">Reference proteome</keyword>
<feature type="active site" description="Proton donor/acceptor" evidence="7">
    <location>
        <position position="340"/>
    </location>
</feature>
<dbReference type="InterPro" id="IPR005490">
    <property type="entry name" value="LD_TPept_cat_dom"/>
</dbReference>
<dbReference type="RefSeq" id="WP_184833855.1">
    <property type="nucleotide sequence ID" value="NZ_JACHMN010000002.1"/>
</dbReference>
<dbReference type="Gene3D" id="2.60.40.3780">
    <property type="match status" value="1"/>
</dbReference>
<proteinExistence type="predicted"/>
<dbReference type="InterPro" id="IPR041280">
    <property type="entry name" value="Big_10"/>
</dbReference>
<dbReference type="AlphaFoldDB" id="A0A841BN19"/>
<dbReference type="GO" id="GO:0008360">
    <property type="term" value="P:regulation of cell shape"/>
    <property type="evidence" value="ECO:0007669"/>
    <property type="project" value="UniProtKB-UniRule"/>
</dbReference>
<evidence type="ECO:0000313" key="11">
    <source>
        <dbReference type="Proteomes" id="UP000587527"/>
    </source>
</evidence>
<feature type="compositionally biased region" description="Low complexity" evidence="8">
    <location>
        <begin position="43"/>
        <end position="53"/>
    </location>
</feature>
<dbReference type="InterPro" id="IPR038063">
    <property type="entry name" value="Transpep_catalytic_dom"/>
</dbReference>
<dbReference type="InterPro" id="IPR006311">
    <property type="entry name" value="TAT_signal"/>
</dbReference>
<dbReference type="EMBL" id="JACHMN010000002">
    <property type="protein sequence ID" value="MBB5868142.1"/>
    <property type="molecule type" value="Genomic_DNA"/>
</dbReference>
<dbReference type="GO" id="GO:0071555">
    <property type="term" value="P:cell wall organization"/>
    <property type="evidence" value="ECO:0007669"/>
    <property type="project" value="UniProtKB-UniRule"/>
</dbReference>
<evidence type="ECO:0000313" key="10">
    <source>
        <dbReference type="EMBL" id="MBB5868142.1"/>
    </source>
</evidence>
<keyword evidence="6 7" id="KW-0961">Cell wall biogenesis/degradation</keyword>
<feature type="region of interest" description="Disordered" evidence="8">
    <location>
        <begin position="28"/>
        <end position="61"/>
    </location>
</feature>
<accession>A0A841BN19</accession>
<evidence type="ECO:0000256" key="1">
    <source>
        <dbReference type="ARBA" id="ARBA00004752"/>
    </source>
</evidence>
<comment type="caution">
    <text evidence="10">The sequence shown here is derived from an EMBL/GenBank/DDBJ whole genome shotgun (WGS) entry which is preliminary data.</text>
</comment>
<dbReference type="GO" id="GO:0016746">
    <property type="term" value="F:acyltransferase activity"/>
    <property type="evidence" value="ECO:0007669"/>
    <property type="project" value="UniProtKB-KW"/>
</dbReference>
<organism evidence="10 11">
    <name type="scientific">Allocatelliglobosispora scoriae</name>
    <dbReference type="NCBI Taxonomy" id="643052"/>
    <lineage>
        <taxon>Bacteria</taxon>
        <taxon>Bacillati</taxon>
        <taxon>Actinomycetota</taxon>
        <taxon>Actinomycetes</taxon>
        <taxon>Micromonosporales</taxon>
        <taxon>Micromonosporaceae</taxon>
        <taxon>Allocatelliglobosispora</taxon>
    </lineage>
</organism>
<dbReference type="Gene3D" id="2.40.440.10">
    <property type="entry name" value="L,D-transpeptidase catalytic domain-like"/>
    <property type="match status" value="1"/>
</dbReference>
<comment type="pathway">
    <text evidence="1 7">Cell wall biogenesis; peptidoglycan biosynthesis.</text>
</comment>
<protein>
    <submittedName>
        <fullName evidence="10">Lipoprotein-anchoring transpeptidase ErfK/SrfK</fullName>
    </submittedName>
</protein>
<dbReference type="Proteomes" id="UP000587527">
    <property type="component" value="Unassembled WGS sequence"/>
</dbReference>
<dbReference type="CDD" id="cd16913">
    <property type="entry name" value="YkuD_like"/>
    <property type="match status" value="1"/>
</dbReference>
<feature type="active site" description="Nucleophile" evidence="7">
    <location>
        <position position="358"/>
    </location>
</feature>
<dbReference type="Pfam" id="PF03734">
    <property type="entry name" value="YkuD"/>
    <property type="match status" value="1"/>
</dbReference>
<evidence type="ECO:0000256" key="2">
    <source>
        <dbReference type="ARBA" id="ARBA00022679"/>
    </source>
</evidence>
<reference evidence="10 11" key="1">
    <citation type="submission" date="2020-08" db="EMBL/GenBank/DDBJ databases">
        <title>Sequencing the genomes of 1000 actinobacteria strains.</title>
        <authorList>
            <person name="Klenk H.-P."/>
        </authorList>
    </citation>
    <scope>NUCLEOTIDE SEQUENCE [LARGE SCALE GENOMIC DNA]</scope>
    <source>
        <strain evidence="10 11">DSM 45362</strain>
    </source>
</reference>
<dbReference type="PROSITE" id="PS51318">
    <property type="entry name" value="TAT"/>
    <property type="match status" value="1"/>
</dbReference>
<dbReference type="GO" id="GO:0005576">
    <property type="term" value="C:extracellular region"/>
    <property type="evidence" value="ECO:0007669"/>
    <property type="project" value="TreeGrafter"/>
</dbReference>
<evidence type="ECO:0000256" key="4">
    <source>
        <dbReference type="ARBA" id="ARBA00022984"/>
    </source>
</evidence>
<dbReference type="Pfam" id="PF17964">
    <property type="entry name" value="Big_10"/>
    <property type="match status" value="1"/>
</dbReference>
<dbReference type="Gene3D" id="2.60.40.3710">
    <property type="match status" value="1"/>
</dbReference>
<evidence type="ECO:0000256" key="3">
    <source>
        <dbReference type="ARBA" id="ARBA00022960"/>
    </source>
</evidence>
<feature type="domain" description="L,D-TPase catalytic" evidence="9">
    <location>
        <begin position="260"/>
        <end position="382"/>
    </location>
</feature>
<dbReference type="UniPathway" id="UPA00219"/>
<evidence type="ECO:0000256" key="5">
    <source>
        <dbReference type="ARBA" id="ARBA00023315"/>
    </source>
</evidence>
<dbReference type="InterPro" id="IPR050979">
    <property type="entry name" value="LD-transpeptidase"/>
</dbReference>
<evidence type="ECO:0000259" key="9">
    <source>
        <dbReference type="PROSITE" id="PS52029"/>
    </source>
</evidence>
<keyword evidence="5" id="KW-0012">Acyltransferase</keyword>
<name>A0A841BN19_9ACTN</name>
<sequence length="436" mass="46149">MPAEHPNSTWTRRRALTALGLVGAGLAGLSACTDDDEPGTPGQPGSSAGGDSPAGPPPKASVTITAPAADAKDVPAGVEIVFSAKDAVKTEVVLTDASGATVEGAMHPDGTGWMPGKTLAYGATYTAKVTATGDDNRPAEATATFTTMAKPSKTINFSSFLADGAVVGVGMPMIIRLSESIDSTADRAAVQRRMQVRTEPAQEGIWTWYSGKEMHWRPKEFWKAGTKIFVDVRMGGVKVGDSYGKVDLTLDCSTGSALVMTVDDKAKPKVMTVVKDGVILRRIPVSLGRATMPSSSGTMVIIERLAKTVFDTRTDPNPANRYVTPIDYAQRLTWGGEFIHSAPWSVGDQGKRNVSHGCINMSAANAKWLFSITRVGDPVTIKGTPRKLEWNNGWTDWDRPWEDYVKGSAIPYVAPAPTTPDPSASPAVSPSATPTA</sequence>
<dbReference type="GO" id="GO:0071972">
    <property type="term" value="F:peptidoglycan L,D-transpeptidase activity"/>
    <property type="evidence" value="ECO:0007669"/>
    <property type="project" value="TreeGrafter"/>
</dbReference>
<dbReference type="PANTHER" id="PTHR30582:SF2">
    <property type="entry name" value="L,D-TRANSPEPTIDASE YCIB-RELATED"/>
    <property type="match status" value="1"/>
</dbReference>
<gene>
    <name evidence="10" type="ORF">F4553_001521</name>
</gene>
<evidence type="ECO:0000256" key="6">
    <source>
        <dbReference type="ARBA" id="ARBA00023316"/>
    </source>
</evidence>
<dbReference type="PANTHER" id="PTHR30582">
    <property type="entry name" value="L,D-TRANSPEPTIDASE"/>
    <property type="match status" value="1"/>
</dbReference>
<feature type="compositionally biased region" description="Low complexity" evidence="8">
    <location>
        <begin position="421"/>
        <end position="436"/>
    </location>
</feature>
<keyword evidence="10" id="KW-0449">Lipoprotein</keyword>
<dbReference type="GO" id="GO:0018104">
    <property type="term" value="P:peptidoglycan-protein cross-linking"/>
    <property type="evidence" value="ECO:0007669"/>
    <property type="project" value="TreeGrafter"/>
</dbReference>
<keyword evidence="4 7" id="KW-0573">Peptidoglycan synthesis</keyword>